<feature type="domain" description="C3HC-type" evidence="7">
    <location>
        <begin position="81"/>
        <end position="188"/>
    </location>
</feature>
<proteinExistence type="predicted"/>
<dbReference type="Pfam" id="PF07967">
    <property type="entry name" value="zf-C3HC"/>
    <property type="match status" value="1"/>
</dbReference>
<sequence>MDDIPANTRRYTKRQAGDLIASSLDAVVRDPLGGARAKKRKTSTPTPRTSTPALEAILSRSSTHKPPASSATAPTNYDPSSLPALLARLSTYRLSTFSPSKPSSLSSLNCALHGWIHTPSSRERIQCTTCAQGLVLLPPSNGESWSSPTGDRLRLEYERLALAPTGHGHAENCPWRMRPCVRGLYRLAGGGLGVQSGGRRRFLETVGRQARELSERGLDAVTLELPREAAALVESEEGRARLVKAVQAVQAGAGAAPAVGVRTDEAASLDATAILLAVFGWALSTTPSPSTLSRSDSTSSLSSLRSLSTSSTSSSSPILACSFCVRHILATPYLPSPAGTATTTTSTTTPSSTPRPFDPVKQHQPFCPFVDAHAGHSPPVAAPLSAGAGAGSGAGAGAKGASVLKPGWQTKELLSYVRGLLGPKGTPRGGAASVRVGTTSAGRSA</sequence>
<dbReference type="PANTHER" id="PTHR15835">
    <property type="entry name" value="NUCLEAR-INTERACTING PARTNER OF ALK"/>
    <property type="match status" value="1"/>
</dbReference>
<dbReference type="GO" id="GO:0005634">
    <property type="term" value="C:nucleus"/>
    <property type="evidence" value="ECO:0007669"/>
    <property type="project" value="UniProtKB-SubCell"/>
</dbReference>
<dbReference type="RefSeq" id="XP_018269392.1">
    <property type="nucleotide sequence ID" value="XM_018417664.1"/>
</dbReference>
<feature type="region of interest" description="Disordered" evidence="6">
    <location>
        <begin position="421"/>
        <end position="445"/>
    </location>
</feature>
<dbReference type="InterPro" id="IPR013909">
    <property type="entry name" value="NuBaID_C"/>
</dbReference>
<dbReference type="PANTHER" id="PTHR15835:SF6">
    <property type="entry name" value="ZINC FINGER C3HC-TYPE PROTEIN 1"/>
    <property type="match status" value="1"/>
</dbReference>
<evidence type="ECO:0000256" key="2">
    <source>
        <dbReference type="ARBA" id="ARBA00022723"/>
    </source>
</evidence>
<dbReference type="GO" id="GO:0008270">
    <property type="term" value="F:zinc ion binding"/>
    <property type="evidence" value="ECO:0007669"/>
    <property type="project" value="InterPro"/>
</dbReference>
<feature type="compositionally biased region" description="Low complexity" evidence="6">
    <location>
        <begin position="336"/>
        <end position="354"/>
    </location>
</feature>
<evidence type="ECO:0008006" key="11">
    <source>
        <dbReference type="Google" id="ProtNLM"/>
    </source>
</evidence>
<protein>
    <recommendedName>
        <fullName evidence="11">C3HC-type domain-containing protein</fullName>
    </recommendedName>
</protein>
<feature type="domain" description="NuBaID C-terminal" evidence="8">
    <location>
        <begin position="273"/>
        <end position="376"/>
    </location>
</feature>
<dbReference type="GeneID" id="28978112"/>
<feature type="region of interest" description="Disordered" evidence="6">
    <location>
        <begin position="30"/>
        <end position="77"/>
    </location>
</feature>
<dbReference type="EMBL" id="KQ474083">
    <property type="protein sequence ID" value="KPV73343.1"/>
    <property type="molecule type" value="Genomic_DNA"/>
</dbReference>
<feature type="region of interest" description="Disordered" evidence="6">
    <location>
        <begin position="286"/>
        <end position="316"/>
    </location>
</feature>
<reference evidence="9 10" key="1">
    <citation type="journal article" date="2015" name="Front. Microbiol.">
        <title>Genome sequence of the plant growth promoting endophytic yeast Rhodotorula graminis WP1.</title>
        <authorList>
            <person name="Firrincieli A."/>
            <person name="Otillar R."/>
            <person name="Salamov A."/>
            <person name="Schmutz J."/>
            <person name="Khan Z."/>
            <person name="Redman R.S."/>
            <person name="Fleck N.D."/>
            <person name="Lindquist E."/>
            <person name="Grigoriev I.V."/>
            <person name="Doty S.L."/>
        </authorList>
    </citation>
    <scope>NUCLEOTIDE SEQUENCE [LARGE SCALE GENOMIC DNA]</scope>
    <source>
        <strain evidence="9 10">WP1</strain>
    </source>
</reference>
<evidence type="ECO:0000256" key="3">
    <source>
        <dbReference type="ARBA" id="ARBA00022771"/>
    </source>
</evidence>
<feature type="compositionally biased region" description="Polar residues" evidence="6">
    <location>
        <begin position="436"/>
        <end position="445"/>
    </location>
</feature>
<dbReference type="Proteomes" id="UP000053890">
    <property type="component" value="Unassembled WGS sequence"/>
</dbReference>
<dbReference type="STRING" id="578459.A0A0P9H0I3"/>
<dbReference type="OrthoDB" id="2592092at2759"/>
<evidence type="ECO:0000259" key="7">
    <source>
        <dbReference type="Pfam" id="PF07967"/>
    </source>
</evidence>
<name>A0A0P9H0I3_RHOGW</name>
<dbReference type="AlphaFoldDB" id="A0A0P9H0I3"/>
<evidence type="ECO:0000259" key="8">
    <source>
        <dbReference type="Pfam" id="PF08600"/>
    </source>
</evidence>
<evidence type="ECO:0000256" key="5">
    <source>
        <dbReference type="ARBA" id="ARBA00023242"/>
    </source>
</evidence>
<keyword evidence="3" id="KW-0863">Zinc-finger</keyword>
<evidence type="ECO:0000256" key="1">
    <source>
        <dbReference type="ARBA" id="ARBA00004123"/>
    </source>
</evidence>
<gene>
    <name evidence="9" type="ORF">RHOBADRAFT_55101</name>
</gene>
<dbReference type="InterPro" id="IPR012935">
    <property type="entry name" value="NuBaID_N"/>
</dbReference>
<evidence type="ECO:0000313" key="9">
    <source>
        <dbReference type="EMBL" id="KPV73343.1"/>
    </source>
</evidence>
<keyword evidence="5" id="KW-0539">Nucleus</keyword>
<feature type="compositionally biased region" description="Low complexity" evidence="6">
    <location>
        <begin position="43"/>
        <end position="53"/>
    </location>
</feature>
<organism evidence="9 10">
    <name type="scientific">Rhodotorula graminis (strain WP1)</name>
    <dbReference type="NCBI Taxonomy" id="578459"/>
    <lineage>
        <taxon>Eukaryota</taxon>
        <taxon>Fungi</taxon>
        <taxon>Dikarya</taxon>
        <taxon>Basidiomycota</taxon>
        <taxon>Pucciniomycotina</taxon>
        <taxon>Microbotryomycetes</taxon>
        <taxon>Sporidiobolales</taxon>
        <taxon>Sporidiobolaceae</taxon>
        <taxon>Rhodotorula</taxon>
    </lineage>
</organism>
<keyword evidence="4" id="KW-0862">Zinc</keyword>
<keyword evidence="10" id="KW-1185">Reference proteome</keyword>
<dbReference type="OMA" id="AASKCGW"/>
<keyword evidence="2" id="KW-0479">Metal-binding</keyword>
<evidence type="ECO:0000256" key="6">
    <source>
        <dbReference type="SAM" id="MobiDB-lite"/>
    </source>
</evidence>
<accession>A0A0P9H0I3</accession>
<dbReference type="Pfam" id="PF08600">
    <property type="entry name" value="NuBaID_C"/>
    <property type="match status" value="1"/>
</dbReference>
<comment type="subcellular location">
    <subcellularLocation>
        <location evidence="1">Nucleus</location>
    </subcellularLocation>
</comment>
<feature type="region of interest" description="Disordered" evidence="6">
    <location>
        <begin position="336"/>
        <end position="357"/>
    </location>
</feature>
<evidence type="ECO:0000256" key="4">
    <source>
        <dbReference type="ARBA" id="ARBA00022833"/>
    </source>
</evidence>
<evidence type="ECO:0000313" key="10">
    <source>
        <dbReference type="Proteomes" id="UP000053890"/>
    </source>
</evidence>